<evidence type="ECO:0000256" key="1">
    <source>
        <dbReference type="ARBA" id="ARBA00022536"/>
    </source>
</evidence>
<dbReference type="VEuPathDB" id="AmoebaDB:DICPUDRAFT_155071"/>
<dbReference type="InterPro" id="IPR050751">
    <property type="entry name" value="ECM_structural_protein"/>
</dbReference>
<dbReference type="Gene3D" id="2.10.25.10">
    <property type="entry name" value="Laminin"/>
    <property type="match status" value="1"/>
</dbReference>
<dbReference type="SUPFAM" id="SSF57196">
    <property type="entry name" value="EGF/Laminin"/>
    <property type="match status" value="1"/>
</dbReference>
<protein>
    <recommendedName>
        <fullName evidence="4">Complement Clr-like EGF domain-containing protein</fullName>
    </recommendedName>
</protein>
<evidence type="ECO:0000256" key="3">
    <source>
        <dbReference type="ARBA" id="ARBA00023157"/>
    </source>
</evidence>
<sequence>MKTPKILKISMNVKEVFQVVPKLCENTMGSFLCSCEPGYTLDADKKGCNDINECIDGGCYEQTCNNLMGS</sequence>
<evidence type="ECO:0000313" key="5">
    <source>
        <dbReference type="EMBL" id="EGC32933.1"/>
    </source>
</evidence>
<keyword evidence="1" id="KW-0245">EGF-like domain</keyword>
<dbReference type="InterPro" id="IPR026823">
    <property type="entry name" value="cEGF"/>
</dbReference>
<dbReference type="RefSeq" id="XP_003290541.1">
    <property type="nucleotide sequence ID" value="XM_003290493.1"/>
</dbReference>
<keyword evidence="3" id="KW-1015">Disulfide bond</keyword>
<dbReference type="InParanoid" id="F0ZT03"/>
<evidence type="ECO:0000259" key="4">
    <source>
        <dbReference type="Pfam" id="PF12662"/>
    </source>
</evidence>
<evidence type="ECO:0000256" key="2">
    <source>
        <dbReference type="ARBA" id="ARBA00022737"/>
    </source>
</evidence>
<proteinExistence type="predicted"/>
<name>F0ZT03_DICPU</name>
<keyword evidence="2" id="KW-0677">Repeat</keyword>
<feature type="domain" description="Complement Clr-like EGF" evidence="4">
    <location>
        <begin position="30"/>
        <end position="53"/>
    </location>
</feature>
<dbReference type="OrthoDB" id="21010at2759"/>
<dbReference type="Proteomes" id="UP000001064">
    <property type="component" value="Unassembled WGS sequence"/>
</dbReference>
<keyword evidence="6" id="KW-1185">Reference proteome</keyword>
<reference evidence="6" key="1">
    <citation type="journal article" date="2011" name="Genome Biol.">
        <title>Comparative genomics of the social amoebae Dictyostelium discoideum and Dictyostelium purpureum.</title>
        <authorList>
            <consortium name="US DOE Joint Genome Institute (JGI-PGF)"/>
            <person name="Sucgang R."/>
            <person name="Kuo A."/>
            <person name="Tian X."/>
            <person name="Salerno W."/>
            <person name="Parikh A."/>
            <person name="Feasley C.L."/>
            <person name="Dalin E."/>
            <person name="Tu H."/>
            <person name="Huang E."/>
            <person name="Barry K."/>
            <person name="Lindquist E."/>
            <person name="Shapiro H."/>
            <person name="Bruce D."/>
            <person name="Schmutz J."/>
            <person name="Salamov A."/>
            <person name="Fey P."/>
            <person name="Gaudet P."/>
            <person name="Anjard C."/>
            <person name="Babu M.M."/>
            <person name="Basu S."/>
            <person name="Bushmanova Y."/>
            <person name="van der Wel H."/>
            <person name="Katoh-Kurasawa M."/>
            <person name="Dinh C."/>
            <person name="Coutinho P.M."/>
            <person name="Saito T."/>
            <person name="Elias M."/>
            <person name="Schaap P."/>
            <person name="Kay R.R."/>
            <person name="Henrissat B."/>
            <person name="Eichinger L."/>
            <person name="Rivero F."/>
            <person name="Putnam N.H."/>
            <person name="West C.M."/>
            <person name="Loomis W.F."/>
            <person name="Chisholm R.L."/>
            <person name="Shaulsky G."/>
            <person name="Strassmann J.E."/>
            <person name="Queller D.C."/>
            <person name="Kuspa A."/>
            <person name="Grigoriev I.V."/>
        </authorList>
    </citation>
    <scope>NUCLEOTIDE SEQUENCE [LARGE SCALE GENOMIC DNA]</scope>
    <source>
        <strain evidence="6">QSDP1</strain>
    </source>
</reference>
<evidence type="ECO:0000313" key="6">
    <source>
        <dbReference type="Proteomes" id="UP000001064"/>
    </source>
</evidence>
<accession>F0ZT03</accession>
<dbReference type="FunFam" id="2.10.25.10:FF:000240">
    <property type="entry name" value="Vitamin K-dependent protein S"/>
    <property type="match status" value="1"/>
</dbReference>
<gene>
    <name evidence="5" type="ORF">DICPUDRAFT_155071</name>
</gene>
<dbReference type="EMBL" id="GL871166">
    <property type="protein sequence ID" value="EGC32933.1"/>
    <property type="molecule type" value="Genomic_DNA"/>
</dbReference>
<dbReference type="Pfam" id="PF12662">
    <property type="entry name" value="cEGF"/>
    <property type="match status" value="1"/>
</dbReference>
<dbReference type="AlphaFoldDB" id="F0ZT03"/>
<dbReference type="GeneID" id="10507937"/>
<dbReference type="PANTHER" id="PTHR24034:SF89">
    <property type="entry name" value="COMPLEMENT COMPONENT C1Q RECEPTOR"/>
    <property type="match status" value="1"/>
</dbReference>
<dbReference type="PANTHER" id="PTHR24034">
    <property type="entry name" value="EGF-LIKE DOMAIN-CONTAINING PROTEIN"/>
    <property type="match status" value="1"/>
</dbReference>
<dbReference type="KEGG" id="dpp:DICPUDRAFT_155071"/>
<organism evidence="5 6">
    <name type="scientific">Dictyostelium purpureum</name>
    <name type="common">Slime mold</name>
    <dbReference type="NCBI Taxonomy" id="5786"/>
    <lineage>
        <taxon>Eukaryota</taxon>
        <taxon>Amoebozoa</taxon>
        <taxon>Evosea</taxon>
        <taxon>Eumycetozoa</taxon>
        <taxon>Dictyostelia</taxon>
        <taxon>Dictyosteliales</taxon>
        <taxon>Dictyosteliaceae</taxon>
        <taxon>Dictyostelium</taxon>
    </lineage>
</organism>